<dbReference type="EMBL" id="MSIF01000009">
    <property type="protein sequence ID" value="OLF09394.1"/>
    <property type="molecule type" value="Genomic_DNA"/>
</dbReference>
<dbReference type="RefSeq" id="WP_075134387.1">
    <property type="nucleotide sequence ID" value="NZ_MSIF01000009.1"/>
</dbReference>
<dbReference type="CDD" id="cd00565">
    <property type="entry name" value="Ubl_ThiS"/>
    <property type="match status" value="1"/>
</dbReference>
<dbReference type="SUPFAM" id="SSF54285">
    <property type="entry name" value="MoaD/ThiS"/>
    <property type="match status" value="1"/>
</dbReference>
<protein>
    <submittedName>
        <fullName evidence="1">Thiamine biosynthesis protein ThiS</fullName>
    </submittedName>
</protein>
<dbReference type="PANTHER" id="PTHR34472">
    <property type="entry name" value="SULFUR CARRIER PROTEIN THIS"/>
    <property type="match status" value="1"/>
</dbReference>
<evidence type="ECO:0000313" key="2">
    <source>
        <dbReference type="Proteomes" id="UP000185696"/>
    </source>
</evidence>
<dbReference type="Proteomes" id="UP000185696">
    <property type="component" value="Unassembled WGS sequence"/>
</dbReference>
<dbReference type="AlphaFoldDB" id="A0A7Z0WL58"/>
<dbReference type="NCBIfam" id="TIGR01683">
    <property type="entry name" value="thiS"/>
    <property type="match status" value="1"/>
</dbReference>
<dbReference type="OrthoDB" id="163636at2"/>
<dbReference type="InterPro" id="IPR016155">
    <property type="entry name" value="Mopterin_synth/thiamin_S_b"/>
</dbReference>
<dbReference type="Pfam" id="PF02597">
    <property type="entry name" value="ThiS"/>
    <property type="match status" value="1"/>
</dbReference>
<dbReference type="InterPro" id="IPR003749">
    <property type="entry name" value="ThiS/MoaD-like"/>
</dbReference>
<accession>A0A7Z0WL58</accession>
<keyword evidence="2" id="KW-1185">Reference proteome</keyword>
<dbReference type="Gene3D" id="3.10.20.30">
    <property type="match status" value="1"/>
</dbReference>
<dbReference type="InterPro" id="IPR010035">
    <property type="entry name" value="Thi_S"/>
</dbReference>
<proteinExistence type="predicted"/>
<name>A0A7Z0WL58_9PSEU</name>
<evidence type="ECO:0000313" key="1">
    <source>
        <dbReference type="EMBL" id="OLF09394.1"/>
    </source>
</evidence>
<reference evidence="1 2" key="1">
    <citation type="submission" date="2016-12" db="EMBL/GenBank/DDBJ databases">
        <title>The draft genome sequence of Actinophytocola xinjiangensis.</title>
        <authorList>
            <person name="Wang W."/>
            <person name="Yuan L."/>
        </authorList>
    </citation>
    <scope>NUCLEOTIDE SEQUENCE [LARGE SCALE GENOMIC DNA]</scope>
    <source>
        <strain evidence="1 2">CGMCC 4.4663</strain>
    </source>
</reference>
<dbReference type="PANTHER" id="PTHR34472:SF1">
    <property type="entry name" value="SULFUR CARRIER PROTEIN THIS"/>
    <property type="match status" value="1"/>
</dbReference>
<dbReference type="InterPro" id="IPR012675">
    <property type="entry name" value="Beta-grasp_dom_sf"/>
</dbReference>
<comment type="caution">
    <text evidence="1">The sequence shown here is derived from an EMBL/GenBank/DDBJ whole genome shotgun (WGS) entry which is preliminary data.</text>
</comment>
<organism evidence="1 2">
    <name type="scientific">Actinophytocola xinjiangensis</name>
    <dbReference type="NCBI Taxonomy" id="485602"/>
    <lineage>
        <taxon>Bacteria</taxon>
        <taxon>Bacillati</taxon>
        <taxon>Actinomycetota</taxon>
        <taxon>Actinomycetes</taxon>
        <taxon>Pseudonocardiales</taxon>
        <taxon>Pseudonocardiaceae</taxon>
    </lineage>
</organism>
<gene>
    <name evidence="1" type="ORF">BLA60_19680</name>
</gene>
<sequence>MNVTVNGESREVADGATVADLLAELGLPASGIAVAVDGEVVTRAWHARTVLTDAAGVEILTAVQGG</sequence>